<gene>
    <name evidence="1" type="ORF">GQN54_10725</name>
</gene>
<organism evidence="1 2">
    <name type="scientific">Acidiluteibacter ferrifornacis</name>
    <dbReference type="NCBI Taxonomy" id="2692424"/>
    <lineage>
        <taxon>Bacteria</taxon>
        <taxon>Pseudomonadati</taxon>
        <taxon>Bacteroidota</taxon>
        <taxon>Flavobacteriia</taxon>
        <taxon>Flavobacteriales</taxon>
        <taxon>Cryomorphaceae</taxon>
        <taxon>Acidiluteibacter</taxon>
    </lineage>
</organism>
<accession>A0A6N9NL62</accession>
<dbReference type="Proteomes" id="UP000470771">
    <property type="component" value="Unassembled WGS sequence"/>
</dbReference>
<keyword evidence="2" id="KW-1185">Reference proteome</keyword>
<evidence type="ECO:0000313" key="1">
    <source>
        <dbReference type="EMBL" id="NBG66592.1"/>
    </source>
</evidence>
<reference evidence="1 2" key="1">
    <citation type="submission" date="2019-12" db="EMBL/GenBank/DDBJ databases">
        <authorList>
            <person name="Zhao J."/>
        </authorList>
    </citation>
    <scope>NUCLEOTIDE SEQUENCE [LARGE SCALE GENOMIC DNA]</scope>
    <source>
        <strain evidence="1 2">S-15</strain>
    </source>
</reference>
<dbReference type="Pfam" id="PF11013">
    <property type="entry name" value="DUF2851"/>
    <property type="match status" value="1"/>
</dbReference>
<dbReference type="RefSeq" id="WP_160633549.1">
    <property type="nucleotide sequence ID" value="NZ_WWNE01000008.1"/>
</dbReference>
<name>A0A6N9NL62_9FLAO</name>
<proteinExistence type="predicted"/>
<dbReference type="EMBL" id="WWNE01000008">
    <property type="protein sequence ID" value="NBG66592.1"/>
    <property type="molecule type" value="Genomic_DNA"/>
</dbReference>
<protein>
    <submittedName>
        <fullName evidence="1">DUF2851 family protein</fullName>
    </submittedName>
</protein>
<sequence>MKEDFLHYIWKFQNFNTVELVGTKGEQITVKSIGVHNQDAGPDFLNARLVIDDRDWAGNVEVHINSSDWYAHKHDLDKDYESVILHVVYKYDKPVFLRDGSEIPVLELKSLIPEVVVSNYDRLMLETDWLSCRNSLSNIDSFTLKNWLDRLLIERLEAKVSPINQTLSQLNGDWESVFYIWLAKYFGFKVNSEPFYQLAINVPFQLYSKYEQQFQIEALLFGQAGLLNKNFVDEYPNRLKTEYNFLKSKHRLFELNGSSWKFLRLRPANFPTIRLSQFASLVFRHKKMFALILKTSTINEMIELFDTRANEYWENHFLFDKPSKQNKYTNLGISGKRILIINAVVPVMFAYGKKIGDDQIIERAVRFLEELRSEDNTIISHFKSFGIDSKNAFTSQSLIQLSVAYCKNKNCLNCAIGNKIIRS</sequence>
<dbReference type="AlphaFoldDB" id="A0A6N9NL62"/>
<comment type="caution">
    <text evidence="1">The sequence shown here is derived from an EMBL/GenBank/DDBJ whole genome shotgun (WGS) entry which is preliminary data.</text>
</comment>
<dbReference type="InterPro" id="IPR021272">
    <property type="entry name" value="DUF2851"/>
</dbReference>
<evidence type="ECO:0000313" key="2">
    <source>
        <dbReference type="Proteomes" id="UP000470771"/>
    </source>
</evidence>